<feature type="region of interest" description="Disordered" evidence="4">
    <location>
        <begin position="405"/>
        <end position="427"/>
    </location>
</feature>
<feature type="transmembrane region" description="Helical" evidence="5">
    <location>
        <begin position="136"/>
        <end position="157"/>
    </location>
</feature>
<comment type="caution">
    <text evidence="6">The sequence shown here is derived from an EMBL/GenBank/DDBJ whole genome shotgun (WGS) entry which is preliminary data.</text>
</comment>
<name>A0ABP3DBJ3_9BURK</name>
<evidence type="ECO:0000256" key="2">
    <source>
        <dbReference type="ARBA" id="ARBA00022989"/>
    </source>
</evidence>
<feature type="transmembrane region" description="Helical" evidence="5">
    <location>
        <begin position="301"/>
        <end position="325"/>
    </location>
</feature>
<dbReference type="RefSeq" id="WP_325124616.1">
    <property type="nucleotide sequence ID" value="NZ_BAAAFN010000011.1"/>
</dbReference>
<feature type="transmembrane region" description="Helical" evidence="5">
    <location>
        <begin position="247"/>
        <end position="265"/>
    </location>
</feature>
<reference evidence="7" key="1">
    <citation type="journal article" date="2019" name="Int. J. Syst. Evol. Microbiol.">
        <title>The Global Catalogue of Microorganisms (GCM) 10K type strain sequencing project: providing services to taxonomists for standard genome sequencing and annotation.</title>
        <authorList>
            <consortium name="The Broad Institute Genomics Platform"/>
            <consortium name="The Broad Institute Genome Sequencing Center for Infectious Disease"/>
            <person name="Wu L."/>
            <person name="Ma J."/>
        </authorList>
    </citation>
    <scope>NUCLEOTIDE SEQUENCE [LARGE SCALE GENOMIC DNA]</scope>
    <source>
        <strain evidence="7">JCM 16240</strain>
    </source>
</reference>
<dbReference type="CDD" id="cd17339">
    <property type="entry name" value="MFS_NIMT_CynX_like"/>
    <property type="match status" value="1"/>
</dbReference>
<dbReference type="SUPFAM" id="SSF103473">
    <property type="entry name" value="MFS general substrate transporter"/>
    <property type="match status" value="1"/>
</dbReference>
<feature type="transmembrane region" description="Helical" evidence="5">
    <location>
        <begin position="368"/>
        <end position="387"/>
    </location>
</feature>
<protein>
    <submittedName>
        <fullName evidence="6">MFS transporter</fullName>
    </submittedName>
</protein>
<feature type="transmembrane region" description="Helical" evidence="5">
    <location>
        <begin position="48"/>
        <end position="67"/>
    </location>
</feature>
<evidence type="ECO:0000313" key="6">
    <source>
        <dbReference type="EMBL" id="GAA0226321.1"/>
    </source>
</evidence>
<organism evidence="6 7">
    <name type="scientific">Castellaniella daejeonensis</name>
    <dbReference type="NCBI Taxonomy" id="659013"/>
    <lineage>
        <taxon>Bacteria</taxon>
        <taxon>Pseudomonadati</taxon>
        <taxon>Pseudomonadota</taxon>
        <taxon>Betaproteobacteria</taxon>
        <taxon>Burkholderiales</taxon>
        <taxon>Alcaligenaceae</taxon>
        <taxon>Castellaniella</taxon>
    </lineage>
</organism>
<evidence type="ECO:0000256" key="5">
    <source>
        <dbReference type="SAM" id="Phobius"/>
    </source>
</evidence>
<accession>A0ABP3DBJ3</accession>
<dbReference type="PANTHER" id="PTHR23523">
    <property type="match status" value="1"/>
</dbReference>
<dbReference type="PANTHER" id="PTHR23523:SF2">
    <property type="entry name" value="2-NITROIMIDAZOLE TRANSPORTER"/>
    <property type="match status" value="1"/>
</dbReference>
<keyword evidence="1 5" id="KW-0812">Transmembrane</keyword>
<evidence type="ECO:0000256" key="1">
    <source>
        <dbReference type="ARBA" id="ARBA00022692"/>
    </source>
</evidence>
<evidence type="ECO:0000256" key="3">
    <source>
        <dbReference type="ARBA" id="ARBA00023136"/>
    </source>
</evidence>
<keyword evidence="7" id="KW-1185">Reference proteome</keyword>
<feature type="transmembrane region" description="Helical" evidence="5">
    <location>
        <begin position="211"/>
        <end position="235"/>
    </location>
</feature>
<dbReference type="InterPro" id="IPR011701">
    <property type="entry name" value="MFS"/>
</dbReference>
<dbReference type="Proteomes" id="UP001501176">
    <property type="component" value="Unassembled WGS sequence"/>
</dbReference>
<proteinExistence type="predicted"/>
<evidence type="ECO:0000256" key="4">
    <source>
        <dbReference type="SAM" id="MobiDB-lite"/>
    </source>
</evidence>
<feature type="transmembrane region" description="Helical" evidence="5">
    <location>
        <begin position="277"/>
        <end position="295"/>
    </location>
</feature>
<evidence type="ECO:0000313" key="7">
    <source>
        <dbReference type="Proteomes" id="UP001501176"/>
    </source>
</evidence>
<dbReference type="EMBL" id="BAAAFN010000011">
    <property type="protein sequence ID" value="GAA0226321.1"/>
    <property type="molecule type" value="Genomic_DNA"/>
</dbReference>
<feature type="transmembrane region" description="Helical" evidence="5">
    <location>
        <begin position="169"/>
        <end position="190"/>
    </location>
</feature>
<gene>
    <name evidence="6" type="ORF">GCM10009125_14050</name>
</gene>
<dbReference type="Gene3D" id="1.20.1250.20">
    <property type="entry name" value="MFS general substrate transporter like domains"/>
    <property type="match status" value="2"/>
</dbReference>
<sequence>MKAPASRTAAWLTAASLLLLAANLRPLFPSTAILLPELTQALGLSGAQAGYLTTLPVLCMGLFAPFAPRLAQRTGIERTLLLVLALIAAGTALRGILGTAGLFLGTGLAGAGIALGNVLLPSLVKRDFPDRAALMTGLYTMSLVGGAALAAAVTLPVTQALGGRWDLGLALWAIPGVAAMAAWAPIALRTSGRTTAGRHILPVRGLRRDGLAWAVTLFMGLQSALAYCVLGWMAPMLRDRGLDGTEAGLVTSLSILVQVAACLLVPMAAARCRDQRGLAVLLSAMAALALIGMIVGPRWAIWPLAVAQGIGQGGLFALAVMLIVLRSGDAHVAAHLSSMSQTTGYILAACAPLLIGILHDWAGNFRSSTTLLAGLGLSTALAGWLAGRNALVRASAIRAEDAAPVSRNPAASPCHATGPAAPGKQAD</sequence>
<dbReference type="InterPro" id="IPR052524">
    <property type="entry name" value="MFS_Cyanate_Porter"/>
</dbReference>
<feature type="transmembrane region" description="Helical" evidence="5">
    <location>
        <begin position="79"/>
        <end position="97"/>
    </location>
</feature>
<keyword evidence="3 5" id="KW-0472">Membrane</keyword>
<dbReference type="InterPro" id="IPR036259">
    <property type="entry name" value="MFS_trans_sf"/>
</dbReference>
<keyword evidence="2 5" id="KW-1133">Transmembrane helix</keyword>
<feature type="transmembrane region" description="Helical" evidence="5">
    <location>
        <begin position="103"/>
        <end position="124"/>
    </location>
</feature>
<dbReference type="Pfam" id="PF07690">
    <property type="entry name" value="MFS_1"/>
    <property type="match status" value="2"/>
</dbReference>